<reference evidence="2" key="2">
    <citation type="submission" date="2025-08" db="UniProtKB">
        <authorList>
            <consortium name="RefSeq"/>
        </authorList>
    </citation>
    <scope>IDENTIFICATION</scope>
    <source>
        <tissue evidence="2">Leaf</tissue>
    </source>
</reference>
<keyword evidence="1" id="KW-1185">Reference proteome</keyword>
<evidence type="ECO:0000313" key="1">
    <source>
        <dbReference type="Proteomes" id="UP000790787"/>
    </source>
</evidence>
<reference evidence="1" key="1">
    <citation type="journal article" date="2014" name="Nat. Commun.">
        <title>The tobacco genome sequence and its comparison with those of tomato and potato.</title>
        <authorList>
            <person name="Sierro N."/>
            <person name="Battey J.N."/>
            <person name="Ouadi S."/>
            <person name="Bakaher N."/>
            <person name="Bovet L."/>
            <person name="Willig A."/>
            <person name="Goepfert S."/>
            <person name="Peitsch M.C."/>
            <person name="Ivanov N.V."/>
        </authorList>
    </citation>
    <scope>NUCLEOTIDE SEQUENCE [LARGE SCALE GENOMIC DNA]</scope>
</reference>
<accession>A0AC58S5Z6</accession>
<dbReference type="Proteomes" id="UP000790787">
    <property type="component" value="Chromosome 11"/>
</dbReference>
<protein>
    <submittedName>
        <fullName evidence="2">Uncharacterized protein LOC142165879</fullName>
    </submittedName>
</protein>
<organism evidence="1 2">
    <name type="scientific">Nicotiana tabacum</name>
    <name type="common">Common tobacco</name>
    <dbReference type="NCBI Taxonomy" id="4097"/>
    <lineage>
        <taxon>Eukaryota</taxon>
        <taxon>Viridiplantae</taxon>
        <taxon>Streptophyta</taxon>
        <taxon>Embryophyta</taxon>
        <taxon>Tracheophyta</taxon>
        <taxon>Spermatophyta</taxon>
        <taxon>Magnoliopsida</taxon>
        <taxon>eudicotyledons</taxon>
        <taxon>Gunneridae</taxon>
        <taxon>Pentapetalae</taxon>
        <taxon>asterids</taxon>
        <taxon>lamiids</taxon>
        <taxon>Solanales</taxon>
        <taxon>Solanaceae</taxon>
        <taxon>Nicotianoideae</taxon>
        <taxon>Nicotianeae</taxon>
        <taxon>Nicotiana</taxon>
    </lineage>
</organism>
<evidence type="ECO:0000313" key="2">
    <source>
        <dbReference type="RefSeq" id="XP_075080365.1"/>
    </source>
</evidence>
<dbReference type="RefSeq" id="XP_075080365.1">
    <property type="nucleotide sequence ID" value="XM_075224264.1"/>
</dbReference>
<sequence length="181" mass="20345">MIFEGNKINGMTFSAAKKTKVSVTHRSSANIIQWKNLEQDKLTGISIPTPKLLVRFNLANVTTQREILLPTNAKGVMKMTLFEVIDGNIFYNIILGRSRLHEIKAVSSTYYQLIKLPTPEGIKQIRGDQPVAREVNAISVSSSKGKEHAASQFQEPASAYELREVNQGEEESESYQVPRYF</sequence>
<gene>
    <name evidence="2" type="primary">LOC142165879</name>
</gene>
<name>A0AC58S5Z6_TOBAC</name>
<proteinExistence type="predicted"/>